<evidence type="ECO:0000313" key="2">
    <source>
        <dbReference type="EMBL" id="MBB4956310.1"/>
    </source>
</evidence>
<sequence>MTGLLRTGLDEKAAGYLDDESPPVRAIARDAARRHGTDILGHYRTAVTDVAPTGPGSIDGLAETGAAADVALLRPLLSHPSGKIRSHTVRALRKLDGVEIDVLTPLLHDPSPAVIREATAALLPQHHRLPTALPWQLLADPRTELRRPTNRTTPTHEPNYAEPATDCFARRRPPRGYAPH</sequence>
<proteinExistence type="predicted"/>
<feature type="region of interest" description="Disordered" evidence="1">
    <location>
        <begin position="146"/>
        <end position="180"/>
    </location>
</feature>
<accession>A0A7W7SMH3</accession>
<dbReference type="Proteomes" id="UP000578819">
    <property type="component" value="Unassembled WGS sequence"/>
</dbReference>
<dbReference type="AlphaFoldDB" id="A0A7W7SMH3"/>
<dbReference type="Gene3D" id="1.25.10.10">
    <property type="entry name" value="Leucine-rich Repeat Variant"/>
    <property type="match status" value="1"/>
</dbReference>
<dbReference type="InterPro" id="IPR016024">
    <property type="entry name" value="ARM-type_fold"/>
</dbReference>
<dbReference type="RefSeq" id="WP_184531687.1">
    <property type="nucleotide sequence ID" value="NZ_JACHJW010000001.1"/>
</dbReference>
<dbReference type="Pfam" id="PF13646">
    <property type="entry name" value="HEAT_2"/>
    <property type="match status" value="1"/>
</dbReference>
<protein>
    <submittedName>
        <fullName evidence="2">HEAT repeat protein</fullName>
    </submittedName>
</protein>
<dbReference type="SUPFAM" id="SSF48371">
    <property type="entry name" value="ARM repeat"/>
    <property type="match status" value="1"/>
</dbReference>
<gene>
    <name evidence="2" type="ORF">FHR38_000043</name>
</gene>
<reference evidence="2 3" key="1">
    <citation type="submission" date="2020-08" db="EMBL/GenBank/DDBJ databases">
        <title>Sequencing the genomes of 1000 actinobacteria strains.</title>
        <authorList>
            <person name="Klenk H.-P."/>
        </authorList>
    </citation>
    <scope>NUCLEOTIDE SEQUENCE [LARGE SCALE GENOMIC DNA]</scope>
    <source>
        <strain evidence="2 3">DSM 45886</strain>
    </source>
</reference>
<evidence type="ECO:0000256" key="1">
    <source>
        <dbReference type="SAM" id="MobiDB-lite"/>
    </source>
</evidence>
<comment type="caution">
    <text evidence="2">The sequence shown here is derived from an EMBL/GenBank/DDBJ whole genome shotgun (WGS) entry which is preliminary data.</text>
</comment>
<dbReference type="EMBL" id="JACHJW010000001">
    <property type="protein sequence ID" value="MBB4956310.1"/>
    <property type="molecule type" value="Genomic_DNA"/>
</dbReference>
<name>A0A7W7SMH3_9ACTN</name>
<evidence type="ECO:0000313" key="3">
    <source>
        <dbReference type="Proteomes" id="UP000578819"/>
    </source>
</evidence>
<organism evidence="2 3">
    <name type="scientific">Micromonospora polyrhachis</name>
    <dbReference type="NCBI Taxonomy" id="1282883"/>
    <lineage>
        <taxon>Bacteria</taxon>
        <taxon>Bacillati</taxon>
        <taxon>Actinomycetota</taxon>
        <taxon>Actinomycetes</taxon>
        <taxon>Micromonosporales</taxon>
        <taxon>Micromonosporaceae</taxon>
        <taxon>Micromonospora</taxon>
    </lineage>
</organism>
<dbReference type="InterPro" id="IPR011989">
    <property type="entry name" value="ARM-like"/>
</dbReference>
<keyword evidence="3" id="KW-1185">Reference proteome</keyword>